<dbReference type="Proteomes" id="UP001237988">
    <property type="component" value="Segment"/>
</dbReference>
<proteinExistence type="predicted"/>
<evidence type="ECO:0000313" key="1">
    <source>
        <dbReference type="EMBL" id="WIC39722.1"/>
    </source>
</evidence>
<dbReference type="EMBL" id="OQ749652">
    <property type="protein sequence ID" value="WIC39722.1"/>
    <property type="molecule type" value="Genomic_DNA"/>
</dbReference>
<reference evidence="1" key="1">
    <citation type="submission" date="2023-04" db="EMBL/GenBank/DDBJ databases">
        <title>Bacteriophage Phass-1 Discovered in the Human Gut Virome - the Founding Member of the Proposed New Family Phassviridae.</title>
        <authorList>
            <person name="Tikunov A.Y."/>
            <person name="Morozova V.V."/>
            <person name="Chechushkov A.V."/>
            <person name="Tikunova N.V."/>
        </authorList>
    </citation>
    <scope>NUCLEOTIDE SEQUENCE</scope>
</reference>
<sequence length="95" mass="11303">MMPTIRVIRVDYADGSWYHTDFQDFKVFNTDDFIKFILSHRNYDFHIRALNAESERVPEAVLSCVDIITAYNKPPQEILMSAFNYIWENKEVHDV</sequence>
<accession>A0AAF0LWT3</accession>
<evidence type="ECO:0000313" key="2">
    <source>
        <dbReference type="Proteomes" id="UP001237988"/>
    </source>
</evidence>
<organism evidence="1 2">
    <name type="scientific">Phage Phass-1</name>
    <dbReference type="NCBI Taxonomy" id="3043662"/>
    <lineage>
        <taxon>Viruses</taxon>
        <taxon>Duplodnaviria</taxon>
        <taxon>Heunggongvirae</taxon>
        <taxon>Uroviricota</taxon>
        <taxon>Caudoviricetes</taxon>
        <taxon>Caudoviricetes code 15 clade</taxon>
    </lineage>
</organism>
<name>A0AAF0LWT3_9CAUD</name>
<protein>
    <submittedName>
        <fullName evidence="1">Uncharacterized protein</fullName>
    </submittedName>
</protein>